<proteinExistence type="predicted"/>
<dbReference type="EMBL" id="NRQY01000001">
    <property type="protein sequence ID" value="RUT66516.1"/>
    <property type="molecule type" value="Genomic_DNA"/>
</dbReference>
<keyword evidence="2" id="KW-0732">Signal</keyword>
<dbReference type="AlphaFoldDB" id="A0A433ZWN3"/>
<comment type="caution">
    <text evidence="3">The sequence shown here is derived from an EMBL/GenBank/DDBJ whole genome shotgun (WGS) entry which is preliminary data.</text>
</comment>
<dbReference type="Proteomes" id="UP000286908">
    <property type="component" value="Unassembled WGS sequence"/>
</dbReference>
<feature type="chain" id="PRO_5019407675" description="DUF3275 family protein" evidence="2">
    <location>
        <begin position="22"/>
        <end position="230"/>
    </location>
</feature>
<dbReference type="OrthoDB" id="8445945at2"/>
<protein>
    <recommendedName>
        <fullName evidence="5">DUF3275 family protein</fullName>
    </recommendedName>
</protein>
<evidence type="ECO:0008006" key="5">
    <source>
        <dbReference type="Google" id="ProtNLM"/>
    </source>
</evidence>
<feature type="region of interest" description="Disordered" evidence="1">
    <location>
        <begin position="122"/>
        <end position="168"/>
    </location>
</feature>
<reference evidence="3 4" key="1">
    <citation type="submission" date="2017-08" db="EMBL/GenBank/DDBJ databases">
        <title>Draft genome sequence of pheromone producing symbiont Morganella morganii, of the female New Zealand grass grub Costelytra giveni.</title>
        <authorList>
            <person name="Laugraud A."/>
            <person name="Young S.D."/>
            <person name="Hurst M.H."/>
        </authorList>
    </citation>
    <scope>NUCLEOTIDE SEQUENCE [LARGE SCALE GENOMIC DNA]</scope>
    <source>
        <strain evidence="3 4">MMsCG</strain>
    </source>
</reference>
<accession>A0A433ZWN3</accession>
<gene>
    <name evidence="3" type="ORF">CKG00_09030</name>
</gene>
<evidence type="ECO:0000313" key="3">
    <source>
        <dbReference type="EMBL" id="RUT66516.1"/>
    </source>
</evidence>
<evidence type="ECO:0000256" key="2">
    <source>
        <dbReference type="SAM" id="SignalP"/>
    </source>
</evidence>
<dbReference type="Pfam" id="PF11679">
    <property type="entry name" value="DUF3275"/>
    <property type="match status" value="1"/>
</dbReference>
<dbReference type="InterPro" id="IPR021693">
    <property type="entry name" value="DUF3275"/>
</dbReference>
<feature type="signal peptide" evidence="2">
    <location>
        <begin position="1"/>
        <end position="21"/>
    </location>
</feature>
<organism evidence="3 4">
    <name type="scientific">Morganella morganii</name>
    <name type="common">Proteus morganii</name>
    <dbReference type="NCBI Taxonomy" id="582"/>
    <lineage>
        <taxon>Bacteria</taxon>
        <taxon>Pseudomonadati</taxon>
        <taxon>Pseudomonadota</taxon>
        <taxon>Gammaproteobacteria</taxon>
        <taxon>Enterobacterales</taxon>
        <taxon>Morganellaceae</taxon>
        <taxon>Morganella</taxon>
    </lineage>
</organism>
<sequence length="230" mass="25283">MVFILPVLILPLRLIMNTSNAPVIVTGKLVVKTVHGRNGDFNVGLLETSIGSFSVKNRELEQYTAGIYQGQFVLGKIYLHSWSYGANSGFEMRVRLDDMHIATNDELTPVDEQKLLPQVNDPLDEEAPAQPQPPVPESVPEATKPVTPAAKNTGAKRPQFTVPTPAEQDAGDQALFGSLWPLGDIVKLDATAPRQVLRQQKGRLSHLGYDFNAQEQHFVKTIAPTQDALH</sequence>
<evidence type="ECO:0000256" key="1">
    <source>
        <dbReference type="SAM" id="MobiDB-lite"/>
    </source>
</evidence>
<evidence type="ECO:0000313" key="4">
    <source>
        <dbReference type="Proteomes" id="UP000286908"/>
    </source>
</evidence>
<name>A0A433ZWN3_MORMO</name>